<dbReference type="NCBIfam" id="TIGR01444">
    <property type="entry name" value="fkbM_fam"/>
    <property type="match status" value="1"/>
</dbReference>
<dbReference type="GO" id="GO:0008168">
    <property type="term" value="F:methyltransferase activity"/>
    <property type="evidence" value="ECO:0007669"/>
    <property type="project" value="UniProtKB-KW"/>
</dbReference>
<comment type="caution">
    <text evidence="2">The sequence shown here is derived from an EMBL/GenBank/DDBJ whole genome shotgun (WGS) entry which is preliminary data.</text>
</comment>
<evidence type="ECO:0000259" key="1">
    <source>
        <dbReference type="Pfam" id="PF05050"/>
    </source>
</evidence>
<protein>
    <submittedName>
        <fullName evidence="2">FkbM family methyltransferase</fullName>
    </submittedName>
</protein>
<keyword evidence="2" id="KW-0808">Transferase</keyword>
<dbReference type="Gene3D" id="3.40.50.150">
    <property type="entry name" value="Vaccinia Virus protein VP39"/>
    <property type="match status" value="1"/>
</dbReference>
<keyword evidence="2" id="KW-0489">Methyltransferase</keyword>
<name>A0ABT0U781_9BACT</name>
<accession>A0ABT0U781</accession>
<dbReference type="EMBL" id="JAMQBK010000042">
    <property type="protein sequence ID" value="MCM2372206.1"/>
    <property type="molecule type" value="Genomic_DNA"/>
</dbReference>
<dbReference type="GO" id="GO:0032259">
    <property type="term" value="P:methylation"/>
    <property type="evidence" value="ECO:0007669"/>
    <property type="project" value="UniProtKB-KW"/>
</dbReference>
<feature type="domain" description="Methyltransferase FkbM" evidence="1">
    <location>
        <begin position="66"/>
        <end position="199"/>
    </location>
</feature>
<proteinExistence type="predicted"/>
<dbReference type="Proteomes" id="UP001202961">
    <property type="component" value="Unassembled WGS sequence"/>
</dbReference>
<dbReference type="SUPFAM" id="SSF53335">
    <property type="entry name" value="S-adenosyl-L-methionine-dependent methyltransferases"/>
    <property type="match status" value="1"/>
</dbReference>
<organism evidence="2 3">
    <name type="scientific">Aporhodopirellula aestuarii</name>
    <dbReference type="NCBI Taxonomy" id="2950107"/>
    <lineage>
        <taxon>Bacteria</taxon>
        <taxon>Pseudomonadati</taxon>
        <taxon>Planctomycetota</taxon>
        <taxon>Planctomycetia</taxon>
        <taxon>Pirellulales</taxon>
        <taxon>Pirellulaceae</taxon>
        <taxon>Aporhodopirellula</taxon>
    </lineage>
</organism>
<dbReference type="Pfam" id="PF05050">
    <property type="entry name" value="Methyltransf_21"/>
    <property type="match status" value="1"/>
</dbReference>
<dbReference type="InterPro" id="IPR006342">
    <property type="entry name" value="FkbM_mtfrase"/>
</dbReference>
<dbReference type="InterPro" id="IPR029063">
    <property type="entry name" value="SAM-dependent_MTases_sf"/>
</dbReference>
<evidence type="ECO:0000313" key="2">
    <source>
        <dbReference type="EMBL" id="MCM2372206.1"/>
    </source>
</evidence>
<gene>
    <name evidence="2" type="ORF">NB063_16490</name>
</gene>
<keyword evidence="3" id="KW-1185">Reference proteome</keyword>
<dbReference type="RefSeq" id="WP_250929839.1">
    <property type="nucleotide sequence ID" value="NZ_JAMQBK010000042.1"/>
</dbReference>
<sequence length="235" mass="26708">MTSPLLNYRISRSVAKRADSFLSLIGIRDRIPVATHARSHRQWVANDGDTTHRTEYQLEASDIVFDVGGYRGDWAAEIYDKFGCEIHVFEPISNYCAEISDRFVDVDRVHAHCCGLSAEDGSFSLGISDDSTSQFVSGSQSETCVLKSVSDFLEERGISRVALLKLNIEGGEYDLLEHLIETNLIEVFENIQVQFHWFVPHARSRMKQIQTALAKTHAITYQYPFVWENWVRDAA</sequence>
<evidence type="ECO:0000313" key="3">
    <source>
        <dbReference type="Proteomes" id="UP001202961"/>
    </source>
</evidence>
<reference evidence="2 3" key="1">
    <citation type="journal article" date="2022" name="Syst. Appl. Microbiol.">
        <title>Rhodopirellula aestuarii sp. nov., a novel member of the genus Rhodopirellula isolated from brackish sediments collected in the Tagus River estuary, Portugal.</title>
        <authorList>
            <person name="Vitorino I.R."/>
            <person name="Klimek D."/>
            <person name="Calusinska M."/>
            <person name="Lobo-da-Cunha A."/>
            <person name="Vasconcelos V."/>
            <person name="Lage O.M."/>
        </authorList>
    </citation>
    <scope>NUCLEOTIDE SEQUENCE [LARGE SCALE GENOMIC DNA]</scope>
    <source>
        <strain evidence="2 3">ICT_H3.1</strain>
    </source>
</reference>